<evidence type="ECO:0000313" key="2">
    <source>
        <dbReference type="EMBL" id="TYB75312.1"/>
    </source>
</evidence>
<dbReference type="OrthoDB" id="613240at2"/>
<keyword evidence="1" id="KW-0732">Signal</keyword>
<sequence>MKKKYLVFLILITFSFNSYCQMTTSEDYSYEVSKPYEVIDGNKQYFVHQDKMISIKLEKKSFNIQQFDINSLNELIRTEYDSREILPDNYHPEGTKQLKDKIYFFYSSWSGRKTQHERLYYLTIDVNTAKITGDPVQIVDIEGKLAGSFLTMVSVMGIPISNRTVDKFDILTSQDSSKILVQYRKKPEVKRDTKSHDIIGVSVFNSDMTPIWDKEFKMPYTERRMDLLDFAIDNEGDGYMLAKVFKDDSNEDKKKKRDETANYHIELFRLQQGQSDIAKTKIELNNIFINGITLFESATNQLFCAGYYNKGLLKGNFISKKQNKSSADGIVIIKLSKEGDILKTYTQEIPLEVINMYISDRAKEKNKKKEEDDDDGAELQNMRLRDLIIHDDGGLTMVGEQYFIKEHHTTKSTYYTYHYYNILITKINADGSLAWMNKIPKKQIGRKGQGGMSYTYLSTPGNHYLLFLDNVKNMELAKNEFPSKHSDGKGGYFTSYKINDTSGEVTRGSVFDTRNLTEDFNAHQFSTNRVKKISDSEFIIEVYKKKKEDVLVKISVKY</sequence>
<accession>A0A5D0R1C2</accession>
<evidence type="ECO:0000313" key="3">
    <source>
        <dbReference type="Proteomes" id="UP000324358"/>
    </source>
</evidence>
<name>A0A5D0R1C2_9FLAO</name>
<dbReference type="Proteomes" id="UP000324358">
    <property type="component" value="Unassembled WGS sequence"/>
</dbReference>
<comment type="caution">
    <text evidence="2">The sequence shown here is derived from an EMBL/GenBank/DDBJ whole genome shotgun (WGS) entry which is preliminary data.</text>
</comment>
<organism evidence="2 3">
    <name type="scientific">Bizionia algoritergicola</name>
    <dbReference type="NCBI Taxonomy" id="291187"/>
    <lineage>
        <taxon>Bacteria</taxon>
        <taxon>Pseudomonadati</taxon>
        <taxon>Bacteroidota</taxon>
        <taxon>Flavobacteriia</taxon>
        <taxon>Flavobacteriales</taxon>
        <taxon>Flavobacteriaceae</taxon>
        <taxon>Bizionia</taxon>
    </lineage>
</organism>
<dbReference type="AlphaFoldDB" id="A0A5D0R1C2"/>
<keyword evidence="3" id="KW-1185">Reference proteome</keyword>
<dbReference type="RefSeq" id="WP_066247520.1">
    <property type="nucleotide sequence ID" value="NZ_VSKL01000001.1"/>
</dbReference>
<feature type="signal peptide" evidence="1">
    <location>
        <begin position="1"/>
        <end position="20"/>
    </location>
</feature>
<feature type="chain" id="PRO_5022731038" evidence="1">
    <location>
        <begin position="21"/>
        <end position="558"/>
    </location>
</feature>
<reference evidence="2 3" key="1">
    <citation type="submission" date="2019-08" db="EMBL/GenBank/DDBJ databases">
        <title>Genomes of Antarctic Bizionia species.</title>
        <authorList>
            <person name="Bowman J.P."/>
        </authorList>
    </citation>
    <scope>NUCLEOTIDE SEQUENCE [LARGE SCALE GENOMIC DNA]</scope>
    <source>
        <strain evidence="2 3">APA-1</strain>
    </source>
</reference>
<gene>
    <name evidence="2" type="ORF">ES675_04070</name>
</gene>
<evidence type="ECO:0000256" key="1">
    <source>
        <dbReference type="SAM" id="SignalP"/>
    </source>
</evidence>
<proteinExistence type="predicted"/>
<dbReference type="EMBL" id="VSKL01000001">
    <property type="protein sequence ID" value="TYB75312.1"/>
    <property type="molecule type" value="Genomic_DNA"/>
</dbReference>
<protein>
    <submittedName>
        <fullName evidence="2">Uncharacterized protein</fullName>
    </submittedName>
</protein>